<comment type="caution">
    <text evidence="1">The sequence shown here is derived from an EMBL/GenBank/DDBJ whole genome shotgun (WGS) entry which is preliminary data.</text>
</comment>
<evidence type="ECO:0000313" key="2">
    <source>
        <dbReference type="Proteomes" id="UP000268094"/>
    </source>
</evidence>
<dbReference type="EMBL" id="RAVZ01000534">
    <property type="protein sequence ID" value="RKG70708.1"/>
    <property type="molecule type" value="Genomic_DNA"/>
</dbReference>
<organism evidence="1 2">
    <name type="scientific">Corallococcus terminator</name>
    <dbReference type="NCBI Taxonomy" id="2316733"/>
    <lineage>
        <taxon>Bacteria</taxon>
        <taxon>Pseudomonadati</taxon>
        <taxon>Myxococcota</taxon>
        <taxon>Myxococcia</taxon>
        <taxon>Myxococcales</taxon>
        <taxon>Cystobacterineae</taxon>
        <taxon>Myxococcaceae</taxon>
        <taxon>Corallococcus</taxon>
    </lineage>
</organism>
<gene>
    <name evidence="1" type="ORF">D7V88_39570</name>
</gene>
<keyword evidence="2" id="KW-1185">Reference proteome</keyword>
<name>A0A3A8HJD7_9BACT</name>
<sequence>MVRNLRHANSYEGKEWLVLEGSLDGEHWQQLSRTVLRELDSYNETLNFFLHSDFADLTEQESPYGDSPILLGDVEPAFVELPLADAAPIRYVRLSVELLEYSGGTNPGAILSLSELSVFE</sequence>
<dbReference type="AlphaFoldDB" id="A0A3A8HJD7"/>
<reference evidence="2" key="1">
    <citation type="submission" date="2018-09" db="EMBL/GenBank/DDBJ databases">
        <authorList>
            <person name="Livingstone P.G."/>
            <person name="Whitworth D.E."/>
        </authorList>
    </citation>
    <scope>NUCLEOTIDE SEQUENCE [LARGE SCALE GENOMIC DNA]</scope>
    <source>
        <strain evidence="2">CA054A</strain>
    </source>
</reference>
<protein>
    <submittedName>
        <fullName evidence="1">Uncharacterized protein</fullName>
    </submittedName>
</protein>
<accession>A0A3A8HJD7</accession>
<dbReference type="Proteomes" id="UP000268094">
    <property type="component" value="Unassembled WGS sequence"/>
</dbReference>
<proteinExistence type="predicted"/>
<evidence type="ECO:0000313" key="1">
    <source>
        <dbReference type="EMBL" id="RKG70708.1"/>
    </source>
</evidence>